<organism evidence="1">
    <name type="scientific">hydrothermal vent metagenome</name>
    <dbReference type="NCBI Taxonomy" id="652676"/>
    <lineage>
        <taxon>unclassified sequences</taxon>
        <taxon>metagenomes</taxon>
        <taxon>ecological metagenomes</taxon>
    </lineage>
</organism>
<reference evidence="1" key="1">
    <citation type="submission" date="2018-06" db="EMBL/GenBank/DDBJ databases">
        <authorList>
            <person name="Zhirakovskaya E."/>
        </authorList>
    </citation>
    <scope>NUCLEOTIDE SEQUENCE</scope>
</reference>
<gene>
    <name evidence="1" type="ORF">MNBD_GAMMA25-582</name>
</gene>
<evidence type="ECO:0000313" key="1">
    <source>
        <dbReference type="EMBL" id="VAX05785.1"/>
    </source>
</evidence>
<protein>
    <submittedName>
        <fullName evidence="1">Uncharacterized protein</fullName>
    </submittedName>
</protein>
<proteinExistence type="predicted"/>
<accession>A0A3B1BHX3</accession>
<dbReference type="AlphaFoldDB" id="A0A3B1BHX3"/>
<sequence length="47" mass="5542">MEKQLEKQFRLDACNRISSLNNSFSKLSEKFQEISALPIFRSIIFMC</sequence>
<dbReference type="EMBL" id="UOFY01000004">
    <property type="protein sequence ID" value="VAX05785.1"/>
    <property type="molecule type" value="Genomic_DNA"/>
</dbReference>
<name>A0A3B1BHX3_9ZZZZ</name>